<keyword evidence="2" id="KW-0808">Transferase</keyword>
<dbReference type="InterPro" id="IPR029063">
    <property type="entry name" value="SAM-dependent_MTases_sf"/>
</dbReference>
<dbReference type="FunFam" id="3.40.50.150:FF:000009">
    <property type="entry name" value="23S rRNA (Uracil(1939)-C(5))-methyltransferase RlmD"/>
    <property type="match status" value="1"/>
</dbReference>
<evidence type="ECO:0000256" key="3">
    <source>
        <dbReference type="ARBA" id="ARBA00022691"/>
    </source>
</evidence>
<dbReference type="PANTHER" id="PTHR11061:SF30">
    <property type="entry name" value="TRNA (URACIL(54)-C(5))-METHYLTRANSFERASE"/>
    <property type="match status" value="1"/>
</dbReference>
<keyword evidence="1" id="KW-0489">Methyltransferase</keyword>
<dbReference type="Pfam" id="PF01938">
    <property type="entry name" value="TRAM"/>
    <property type="match status" value="1"/>
</dbReference>
<accession>A0A381YCP1</accession>
<dbReference type="Pfam" id="PF05958">
    <property type="entry name" value="tRNA_U5-meth_tr"/>
    <property type="match status" value="1"/>
</dbReference>
<dbReference type="InterPro" id="IPR002792">
    <property type="entry name" value="TRAM_dom"/>
</dbReference>
<dbReference type="InterPro" id="IPR030391">
    <property type="entry name" value="MeTrfase_TrmA_CS"/>
</dbReference>
<proteinExistence type="predicted"/>
<sequence>MKMKAKNSPILFSRIKVIDAGAKGKSIAKAPDGRIIFLNDAVPGDIVDVQVNKKRKSYYEGKVLRIIKNSSFRIEPKCIHFQTCGGCNWQNMTYEKQLEYKEKEVIANLERIGNVKPARILPIIGSKKDYYYRNKLEFSFSNSKWLTRSEIESNQVIKNKNALGFHVPGMWNKVVDIDKCWLQKNPSNRIRNFIRTNSIKIGLDFFDYRNNTGDLRTMMIRTSTTSEIMVLIQFYRKSKQIAILLDKLINEFPKITSLLYIINKKANDTIYDQKIHCYYGRDHIYEKVLDFKFKIDAKSFYQTNSNQTKELYKIVKNFAKIKSNEVVYDLYSGIGTISIFIANQAKKVIGIETVNEAVLAAKENLTLNSIKNVSFFTGEIKNVLNNNFVKENGMPDTVIIDPPRSGMHKKALTNLLDIGPKKIIYVSCNSATQARDLDLFKDFYEIVCSQSIDMFPQTYHVENVVLLEKR</sequence>
<dbReference type="SUPFAM" id="SSF53335">
    <property type="entry name" value="S-adenosyl-L-methionine-dependent methyltransferases"/>
    <property type="match status" value="1"/>
</dbReference>
<name>A0A381YCP1_9ZZZZ</name>
<keyword evidence="3" id="KW-0949">S-adenosyl-L-methionine</keyword>
<dbReference type="Gene3D" id="2.40.50.1070">
    <property type="match status" value="1"/>
</dbReference>
<dbReference type="Gene3D" id="2.40.50.140">
    <property type="entry name" value="Nucleic acid-binding proteins"/>
    <property type="match status" value="1"/>
</dbReference>
<dbReference type="GO" id="GO:0070475">
    <property type="term" value="P:rRNA base methylation"/>
    <property type="evidence" value="ECO:0007669"/>
    <property type="project" value="TreeGrafter"/>
</dbReference>
<dbReference type="SUPFAM" id="SSF50249">
    <property type="entry name" value="Nucleic acid-binding proteins"/>
    <property type="match status" value="1"/>
</dbReference>
<gene>
    <name evidence="5" type="ORF">METZ01_LOCUS127703</name>
</gene>
<evidence type="ECO:0000259" key="4">
    <source>
        <dbReference type="PROSITE" id="PS50926"/>
    </source>
</evidence>
<dbReference type="PROSITE" id="PS01231">
    <property type="entry name" value="TRMA_2"/>
    <property type="match status" value="1"/>
</dbReference>
<reference evidence="5" key="1">
    <citation type="submission" date="2018-05" db="EMBL/GenBank/DDBJ databases">
        <authorList>
            <person name="Lanie J.A."/>
            <person name="Ng W.-L."/>
            <person name="Kazmierczak K.M."/>
            <person name="Andrzejewski T.M."/>
            <person name="Davidsen T.M."/>
            <person name="Wayne K.J."/>
            <person name="Tettelin H."/>
            <person name="Glass J.I."/>
            <person name="Rusch D."/>
            <person name="Podicherti R."/>
            <person name="Tsui H.-C.T."/>
            <person name="Winkler M.E."/>
        </authorList>
    </citation>
    <scope>NUCLEOTIDE SEQUENCE</scope>
</reference>
<dbReference type="PROSITE" id="PS01230">
    <property type="entry name" value="TRMA_1"/>
    <property type="match status" value="1"/>
</dbReference>
<feature type="domain" description="TRAM" evidence="4">
    <location>
        <begin position="4"/>
        <end position="65"/>
    </location>
</feature>
<dbReference type="PROSITE" id="PS50926">
    <property type="entry name" value="TRAM"/>
    <property type="match status" value="1"/>
</dbReference>
<dbReference type="InterPro" id="IPR030390">
    <property type="entry name" value="MeTrfase_TrmA_AS"/>
</dbReference>
<dbReference type="AlphaFoldDB" id="A0A381YCP1"/>
<dbReference type="InterPro" id="IPR012340">
    <property type="entry name" value="NA-bd_OB-fold"/>
</dbReference>
<organism evidence="5">
    <name type="scientific">marine metagenome</name>
    <dbReference type="NCBI Taxonomy" id="408172"/>
    <lineage>
        <taxon>unclassified sequences</taxon>
        <taxon>metagenomes</taxon>
        <taxon>ecological metagenomes</taxon>
    </lineage>
</organism>
<evidence type="ECO:0000256" key="1">
    <source>
        <dbReference type="ARBA" id="ARBA00022603"/>
    </source>
</evidence>
<evidence type="ECO:0000256" key="2">
    <source>
        <dbReference type="ARBA" id="ARBA00022679"/>
    </source>
</evidence>
<dbReference type="PROSITE" id="PS51687">
    <property type="entry name" value="SAM_MT_RNA_M5U"/>
    <property type="match status" value="1"/>
</dbReference>
<dbReference type="PANTHER" id="PTHR11061">
    <property type="entry name" value="RNA M5U METHYLTRANSFERASE"/>
    <property type="match status" value="1"/>
</dbReference>
<dbReference type="NCBIfam" id="TIGR00479">
    <property type="entry name" value="rumA"/>
    <property type="match status" value="1"/>
</dbReference>
<dbReference type="InterPro" id="IPR010280">
    <property type="entry name" value="U5_MeTrfase_fam"/>
</dbReference>
<evidence type="ECO:0000313" key="5">
    <source>
        <dbReference type="EMBL" id="SVA74849.1"/>
    </source>
</evidence>
<dbReference type="Gene3D" id="3.40.50.150">
    <property type="entry name" value="Vaccinia Virus protein VP39"/>
    <property type="match status" value="1"/>
</dbReference>
<protein>
    <recommendedName>
        <fullName evidence="4">TRAM domain-containing protein</fullName>
    </recommendedName>
</protein>
<dbReference type="CDD" id="cd02440">
    <property type="entry name" value="AdoMet_MTases"/>
    <property type="match status" value="1"/>
</dbReference>
<dbReference type="GO" id="GO:0070041">
    <property type="term" value="F:rRNA (uridine-C5-)-methyltransferase activity"/>
    <property type="evidence" value="ECO:0007669"/>
    <property type="project" value="TreeGrafter"/>
</dbReference>
<dbReference type="EMBL" id="UINC01017929">
    <property type="protein sequence ID" value="SVA74849.1"/>
    <property type="molecule type" value="Genomic_DNA"/>
</dbReference>